<name>A0ABV8LFV8_9ACTN</name>
<protein>
    <submittedName>
        <fullName evidence="6">Efflux RND transporter periplasmic adaptor subunit</fullName>
    </submittedName>
</protein>
<dbReference type="InterPro" id="IPR050465">
    <property type="entry name" value="UPF0194_transport"/>
</dbReference>
<evidence type="ECO:0000259" key="5">
    <source>
        <dbReference type="Pfam" id="PF25917"/>
    </source>
</evidence>
<dbReference type="SUPFAM" id="SSF111369">
    <property type="entry name" value="HlyD-like secretion proteins"/>
    <property type="match status" value="1"/>
</dbReference>
<accession>A0ABV8LFV8</accession>
<reference evidence="7" key="1">
    <citation type="journal article" date="2019" name="Int. J. Syst. Evol. Microbiol.">
        <title>The Global Catalogue of Microorganisms (GCM) 10K type strain sequencing project: providing services to taxonomists for standard genome sequencing and annotation.</title>
        <authorList>
            <consortium name="The Broad Institute Genomics Platform"/>
            <consortium name="The Broad Institute Genome Sequencing Center for Infectious Disease"/>
            <person name="Wu L."/>
            <person name="Ma J."/>
        </authorList>
    </citation>
    <scope>NUCLEOTIDE SEQUENCE [LARGE SCALE GENOMIC DNA]</scope>
    <source>
        <strain evidence="7">CGMCC 4.7289</strain>
    </source>
</reference>
<dbReference type="Proteomes" id="UP001595816">
    <property type="component" value="Unassembled WGS sequence"/>
</dbReference>
<evidence type="ECO:0000256" key="2">
    <source>
        <dbReference type="ARBA" id="ARBA00023054"/>
    </source>
</evidence>
<dbReference type="RefSeq" id="WP_253758953.1">
    <property type="nucleotide sequence ID" value="NZ_JAMZDZ010000001.1"/>
</dbReference>
<feature type="domain" description="Multidrug resistance protein MdtA-like barrel-sandwich hybrid" evidence="5">
    <location>
        <begin position="62"/>
        <end position="227"/>
    </location>
</feature>
<comment type="caution">
    <text evidence="6">The sequence shown here is derived from an EMBL/GenBank/DDBJ whole genome shotgun (WGS) entry which is preliminary data.</text>
</comment>
<evidence type="ECO:0000313" key="6">
    <source>
        <dbReference type="EMBL" id="MFC4129204.1"/>
    </source>
</evidence>
<dbReference type="Pfam" id="PF25917">
    <property type="entry name" value="BSH_RND"/>
    <property type="match status" value="1"/>
</dbReference>
<proteinExistence type="predicted"/>
<keyword evidence="7" id="KW-1185">Reference proteome</keyword>
<feature type="coiled-coil region" evidence="3">
    <location>
        <begin position="89"/>
        <end position="116"/>
    </location>
</feature>
<organism evidence="6 7">
    <name type="scientific">Hamadaea flava</name>
    <dbReference type="NCBI Taxonomy" id="1742688"/>
    <lineage>
        <taxon>Bacteria</taxon>
        <taxon>Bacillati</taxon>
        <taxon>Actinomycetota</taxon>
        <taxon>Actinomycetes</taxon>
        <taxon>Micromonosporales</taxon>
        <taxon>Micromonosporaceae</taxon>
        <taxon>Hamadaea</taxon>
    </lineage>
</organism>
<evidence type="ECO:0000256" key="1">
    <source>
        <dbReference type="ARBA" id="ARBA00004196"/>
    </source>
</evidence>
<dbReference type="PANTHER" id="PTHR32347">
    <property type="entry name" value="EFFLUX SYSTEM COMPONENT YKNX-RELATED"/>
    <property type="match status" value="1"/>
</dbReference>
<dbReference type="Gene3D" id="2.40.50.100">
    <property type="match status" value="1"/>
</dbReference>
<sequence>MRWIVAGVAAVAAIGVTGTIMLTGGSTPTPTASDQKVERASSGEVTAKGTVQPITTQNLSFSVSGTVSSVSVKAGDTVTKGQELARIDQSDAKEAVATAEDELADAKASLTAVQASASASPSACATTSTARPSTSGGSGTTGSSSTSSSSAGTGGTGGGAAADCGTKTGQTQNFISSILSAKQSVNTKSAALAKAERELAGTVITAPVAGKVLTVSIKAGDTAKSNVISIGVVSTMVVKASFSEADIVSLTMGQSATVTLPGHDGEYTAKITEIAQTGVTSSNLVTYTVVLTFDKVPDGILIGQSANVTVSAS</sequence>
<dbReference type="EMBL" id="JBHSAY010000003">
    <property type="protein sequence ID" value="MFC4129204.1"/>
    <property type="molecule type" value="Genomic_DNA"/>
</dbReference>
<dbReference type="Gene3D" id="1.10.287.470">
    <property type="entry name" value="Helix hairpin bin"/>
    <property type="match status" value="1"/>
</dbReference>
<dbReference type="InterPro" id="IPR058625">
    <property type="entry name" value="MdtA-like_BSH"/>
</dbReference>
<comment type="subcellular location">
    <subcellularLocation>
        <location evidence="1">Cell envelope</location>
    </subcellularLocation>
</comment>
<evidence type="ECO:0000256" key="4">
    <source>
        <dbReference type="SAM" id="MobiDB-lite"/>
    </source>
</evidence>
<evidence type="ECO:0000256" key="3">
    <source>
        <dbReference type="SAM" id="Coils"/>
    </source>
</evidence>
<feature type="compositionally biased region" description="Low complexity" evidence="4">
    <location>
        <begin position="121"/>
        <end position="151"/>
    </location>
</feature>
<feature type="region of interest" description="Disordered" evidence="4">
    <location>
        <begin position="121"/>
        <end position="164"/>
    </location>
</feature>
<dbReference type="Gene3D" id="2.40.30.170">
    <property type="match status" value="1"/>
</dbReference>
<keyword evidence="2 3" id="KW-0175">Coiled coil</keyword>
<gene>
    <name evidence="6" type="ORF">ACFOZ4_01095</name>
</gene>
<evidence type="ECO:0000313" key="7">
    <source>
        <dbReference type="Proteomes" id="UP001595816"/>
    </source>
</evidence>